<dbReference type="STRING" id="408657.SAMN04487995_4929"/>
<dbReference type="SUPFAM" id="SSF46785">
    <property type="entry name" value="Winged helix' DNA-binding domain"/>
    <property type="match status" value="1"/>
</dbReference>
<evidence type="ECO:0000256" key="3">
    <source>
        <dbReference type="ARBA" id="ARBA00023163"/>
    </source>
</evidence>
<keyword evidence="3" id="KW-0804">Transcription</keyword>
<dbReference type="AlphaFoldDB" id="A0A1H6Z4H7"/>
<dbReference type="GO" id="GO:0003700">
    <property type="term" value="F:DNA-binding transcription factor activity"/>
    <property type="evidence" value="ECO:0007669"/>
    <property type="project" value="InterPro"/>
</dbReference>
<keyword evidence="6" id="KW-1185">Reference proteome</keyword>
<dbReference type="PROSITE" id="PS50987">
    <property type="entry name" value="HTH_ARSR_2"/>
    <property type="match status" value="1"/>
</dbReference>
<proteinExistence type="predicted"/>
<dbReference type="RefSeq" id="WP_090339374.1">
    <property type="nucleotide sequence ID" value="NZ_FNXY01000008.1"/>
</dbReference>
<dbReference type="PANTHER" id="PTHR33154">
    <property type="entry name" value="TRANSCRIPTIONAL REGULATOR, ARSR FAMILY"/>
    <property type="match status" value="1"/>
</dbReference>
<dbReference type="Gene3D" id="1.10.10.10">
    <property type="entry name" value="Winged helix-like DNA-binding domain superfamily/Winged helix DNA-binding domain"/>
    <property type="match status" value="1"/>
</dbReference>
<dbReference type="Pfam" id="PF01022">
    <property type="entry name" value="HTH_5"/>
    <property type="match status" value="1"/>
</dbReference>
<dbReference type="Proteomes" id="UP000199532">
    <property type="component" value="Unassembled WGS sequence"/>
</dbReference>
<feature type="domain" description="HTH arsR-type" evidence="4">
    <location>
        <begin position="8"/>
        <end position="102"/>
    </location>
</feature>
<protein>
    <submittedName>
        <fullName evidence="5">Transcriptional regulator, ArsR family</fullName>
    </submittedName>
</protein>
<dbReference type="PRINTS" id="PR00778">
    <property type="entry name" value="HTHARSR"/>
</dbReference>
<dbReference type="OrthoDB" id="9800049at2"/>
<name>A0A1H6Z4H7_9BACT</name>
<gene>
    <name evidence="5" type="ORF">SAMN04487995_4929</name>
</gene>
<dbReference type="InterPro" id="IPR036390">
    <property type="entry name" value="WH_DNA-bd_sf"/>
</dbReference>
<evidence type="ECO:0000259" key="4">
    <source>
        <dbReference type="PROSITE" id="PS50987"/>
    </source>
</evidence>
<dbReference type="CDD" id="cd00090">
    <property type="entry name" value="HTH_ARSR"/>
    <property type="match status" value="1"/>
</dbReference>
<dbReference type="SMART" id="SM00418">
    <property type="entry name" value="HTH_ARSR"/>
    <property type="match status" value="1"/>
</dbReference>
<dbReference type="InterPro" id="IPR001845">
    <property type="entry name" value="HTH_ArsR_DNA-bd_dom"/>
</dbReference>
<keyword evidence="2" id="KW-0238">DNA-binding</keyword>
<sequence>MGVTKTQVFTEKQNRIADLAKALAHPARIAIIQHLLKEKSCVCGDLVEVLPLAQATVSQHLKELKNIGILHGEINPPRVCYCINETVWLEAKAIFGEIFESEVAVTCCK</sequence>
<dbReference type="PANTHER" id="PTHR33154:SF15">
    <property type="entry name" value="REGULATORY PROTEIN ARSR"/>
    <property type="match status" value="1"/>
</dbReference>
<keyword evidence="1" id="KW-0805">Transcription regulation</keyword>
<dbReference type="NCBIfam" id="NF033788">
    <property type="entry name" value="HTH_metalloreg"/>
    <property type="match status" value="1"/>
</dbReference>
<dbReference type="EMBL" id="FNXY01000008">
    <property type="protein sequence ID" value="SEJ48341.1"/>
    <property type="molecule type" value="Genomic_DNA"/>
</dbReference>
<dbReference type="GO" id="GO:0003677">
    <property type="term" value="F:DNA binding"/>
    <property type="evidence" value="ECO:0007669"/>
    <property type="project" value="UniProtKB-KW"/>
</dbReference>
<reference evidence="5 6" key="1">
    <citation type="submission" date="2016-10" db="EMBL/GenBank/DDBJ databases">
        <authorList>
            <person name="de Groot N.N."/>
        </authorList>
    </citation>
    <scope>NUCLEOTIDE SEQUENCE [LARGE SCALE GENOMIC DNA]</scope>
    <source>
        <strain evidence="5 6">DSM 19938</strain>
    </source>
</reference>
<evidence type="ECO:0000313" key="6">
    <source>
        <dbReference type="Proteomes" id="UP000199532"/>
    </source>
</evidence>
<evidence type="ECO:0000256" key="2">
    <source>
        <dbReference type="ARBA" id="ARBA00023125"/>
    </source>
</evidence>
<accession>A0A1H6Z4H7</accession>
<dbReference type="InterPro" id="IPR051081">
    <property type="entry name" value="HTH_MetalResp_TranReg"/>
</dbReference>
<organism evidence="5 6">
    <name type="scientific">Dyadobacter koreensis</name>
    <dbReference type="NCBI Taxonomy" id="408657"/>
    <lineage>
        <taxon>Bacteria</taxon>
        <taxon>Pseudomonadati</taxon>
        <taxon>Bacteroidota</taxon>
        <taxon>Cytophagia</taxon>
        <taxon>Cytophagales</taxon>
        <taxon>Spirosomataceae</taxon>
        <taxon>Dyadobacter</taxon>
    </lineage>
</organism>
<dbReference type="InterPro" id="IPR036388">
    <property type="entry name" value="WH-like_DNA-bd_sf"/>
</dbReference>
<evidence type="ECO:0000313" key="5">
    <source>
        <dbReference type="EMBL" id="SEJ48341.1"/>
    </source>
</evidence>
<dbReference type="InterPro" id="IPR011991">
    <property type="entry name" value="ArsR-like_HTH"/>
</dbReference>
<evidence type="ECO:0000256" key="1">
    <source>
        <dbReference type="ARBA" id="ARBA00023015"/>
    </source>
</evidence>